<keyword evidence="4" id="KW-0862">Zinc</keyword>
<keyword evidence="2" id="KW-0479">Metal-binding</keyword>
<dbReference type="PROSITE" id="PS50157">
    <property type="entry name" value="ZINC_FINGER_C2H2_2"/>
    <property type="match status" value="1"/>
</dbReference>
<comment type="subcellular location">
    <subcellularLocation>
        <location evidence="1">Nucleus</location>
    </subcellularLocation>
</comment>
<reference evidence="12 13" key="1">
    <citation type="submission" date="2024-01" db="EMBL/GenBank/DDBJ databases">
        <title>Genome assemblies of Stephania.</title>
        <authorList>
            <person name="Yang L."/>
        </authorList>
    </citation>
    <scope>NUCLEOTIDE SEQUENCE [LARGE SCALE GENOMIC DNA]</scope>
    <source>
        <strain evidence="12">QJT</strain>
        <tissue evidence="12">Leaf</tissue>
    </source>
</reference>
<evidence type="ECO:0000256" key="1">
    <source>
        <dbReference type="ARBA" id="ARBA00004123"/>
    </source>
</evidence>
<keyword evidence="3 8" id="KW-0863">Zinc-finger</keyword>
<keyword evidence="13" id="KW-1185">Reference proteome</keyword>
<evidence type="ECO:0000259" key="11">
    <source>
        <dbReference type="PROSITE" id="PS50157"/>
    </source>
</evidence>
<dbReference type="SMART" id="SM00355">
    <property type="entry name" value="ZnF_C2H2"/>
    <property type="match status" value="1"/>
</dbReference>
<dbReference type="InterPro" id="IPR052426">
    <property type="entry name" value="Plant_dev_regulator"/>
</dbReference>
<evidence type="ECO:0000256" key="6">
    <source>
        <dbReference type="ARBA" id="ARBA00023163"/>
    </source>
</evidence>
<evidence type="ECO:0000256" key="9">
    <source>
        <dbReference type="SAM" id="MobiDB-lite"/>
    </source>
</evidence>
<feature type="signal peptide" evidence="10">
    <location>
        <begin position="1"/>
        <end position="16"/>
    </location>
</feature>
<dbReference type="InterPro" id="IPR036236">
    <property type="entry name" value="Znf_C2H2_sf"/>
</dbReference>
<protein>
    <recommendedName>
        <fullName evidence="11">C2H2-type domain-containing protein</fullName>
    </recommendedName>
</protein>
<evidence type="ECO:0000313" key="13">
    <source>
        <dbReference type="Proteomes" id="UP001417504"/>
    </source>
</evidence>
<dbReference type="Proteomes" id="UP001417504">
    <property type="component" value="Unassembled WGS sequence"/>
</dbReference>
<dbReference type="AlphaFoldDB" id="A0AAP0PED0"/>
<keyword evidence="10" id="KW-0732">Signal</keyword>
<evidence type="ECO:0000313" key="12">
    <source>
        <dbReference type="EMBL" id="KAK9137741.1"/>
    </source>
</evidence>
<dbReference type="GO" id="GO:0008270">
    <property type="term" value="F:zinc ion binding"/>
    <property type="evidence" value="ECO:0007669"/>
    <property type="project" value="UniProtKB-KW"/>
</dbReference>
<dbReference type="PROSITE" id="PS00028">
    <property type="entry name" value="ZINC_FINGER_C2H2_1"/>
    <property type="match status" value="1"/>
</dbReference>
<feature type="chain" id="PRO_5042981408" description="C2H2-type domain-containing protein" evidence="10">
    <location>
        <begin position="17"/>
        <end position="255"/>
    </location>
</feature>
<gene>
    <name evidence="12" type="ORF">Sjap_008335</name>
</gene>
<evidence type="ECO:0000256" key="10">
    <source>
        <dbReference type="SAM" id="SignalP"/>
    </source>
</evidence>
<evidence type="ECO:0000256" key="5">
    <source>
        <dbReference type="ARBA" id="ARBA00023015"/>
    </source>
</evidence>
<feature type="domain" description="C2H2-type" evidence="11">
    <location>
        <begin position="104"/>
        <end position="131"/>
    </location>
</feature>
<dbReference type="Pfam" id="PF13912">
    <property type="entry name" value="zf-C2H2_6"/>
    <property type="match status" value="1"/>
</dbReference>
<keyword evidence="7" id="KW-0539">Nucleus</keyword>
<dbReference type="InterPro" id="IPR013087">
    <property type="entry name" value="Znf_C2H2_type"/>
</dbReference>
<accession>A0AAP0PED0</accession>
<dbReference type="EMBL" id="JBBNAE010000003">
    <property type="protein sequence ID" value="KAK9137741.1"/>
    <property type="molecule type" value="Genomic_DNA"/>
</dbReference>
<dbReference type="GO" id="GO:0005634">
    <property type="term" value="C:nucleus"/>
    <property type="evidence" value="ECO:0007669"/>
    <property type="project" value="UniProtKB-SubCell"/>
</dbReference>
<evidence type="ECO:0000256" key="3">
    <source>
        <dbReference type="ARBA" id="ARBA00022771"/>
    </source>
</evidence>
<dbReference type="PANTHER" id="PTHR45801">
    <property type="entry name" value="OS07G0101800 PROTEIN"/>
    <property type="match status" value="1"/>
</dbReference>
<evidence type="ECO:0000256" key="7">
    <source>
        <dbReference type="ARBA" id="ARBA00023242"/>
    </source>
</evidence>
<feature type="region of interest" description="Disordered" evidence="9">
    <location>
        <begin position="141"/>
        <end position="162"/>
    </location>
</feature>
<comment type="caution">
    <text evidence="12">The sequence shown here is derived from an EMBL/GenBank/DDBJ whole genome shotgun (WGS) entry which is preliminary data.</text>
</comment>
<keyword evidence="6" id="KW-0804">Transcription</keyword>
<dbReference type="SUPFAM" id="SSF57667">
    <property type="entry name" value="beta-beta-alpha zinc fingers"/>
    <property type="match status" value="1"/>
</dbReference>
<organism evidence="12 13">
    <name type="scientific">Stephania japonica</name>
    <dbReference type="NCBI Taxonomy" id="461633"/>
    <lineage>
        <taxon>Eukaryota</taxon>
        <taxon>Viridiplantae</taxon>
        <taxon>Streptophyta</taxon>
        <taxon>Embryophyta</taxon>
        <taxon>Tracheophyta</taxon>
        <taxon>Spermatophyta</taxon>
        <taxon>Magnoliopsida</taxon>
        <taxon>Ranunculales</taxon>
        <taxon>Menispermaceae</taxon>
        <taxon>Menispermoideae</taxon>
        <taxon>Cissampelideae</taxon>
        <taxon>Stephania</taxon>
    </lineage>
</organism>
<sequence length="255" mass="28612">MGFSIFAWEFINLLDSFILYTSLLTNPLRFSCLTHLIAKNTSDCSSSESTAHMDRRMNSLKDNGEEGSSVRYTVRESPWNCCASNRYCGVALLNGFSWPPCRSYSCSFCKREFRSAQALGGHMNVHRRDRARLRVQSPLLLQNDTSDSNPNSNQCSKTSSDLKSIKCNPNFSPDVPSPLMMGASYYACLSSSTNHSSMWMERNSTIIASASNSDDWGSTMKALKELKEEKEKKVRVDLGLNSVEDLDLELRLGYS</sequence>
<dbReference type="PANTHER" id="PTHR45801:SF107">
    <property type="entry name" value="TRANSCRIPTIONAL REGULATOR SUPERMAN-LIKE"/>
    <property type="match status" value="1"/>
</dbReference>
<evidence type="ECO:0000256" key="8">
    <source>
        <dbReference type="PROSITE-ProRule" id="PRU00042"/>
    </source>
</evidence>
<name>A0AAP0PED0_9MAGN</name>
<evidence type="ECO:0000256" key="2">
    <source>
        <dbReference type="ARBA" id="ARBA00022723"/>
    </source>
</evidence>
<keyword evidence="5" id="KW-0805">Transcription regulation</keyword>
<dbReference type="Gene3D" id="3.30.160.60">
    <property type="entry name" value="Classic Zinc Finger"/>
    <property type="match status" value="1"/>
</dbReference>
<proteinExistence type="predicted"/>
<evidence type="ECO:0000256" key="4">
    <source>
        <dbReference type="ARBA" id="ARBA00022833"/>
    </source>
</evidence>